<evidence type="ECO:0000313" key="3">
    <source>
        <dbReference type="Proteomes" id="UP000064201"/>
    </source>
</evidence>
<keyword evidence="3" id="KW-1185">Reference proteome</keyword>
<dbReference type="PATRIC" id="fig|106634.4.peg.1994"/>
<evidence type="ECO:0000313" key="2">
    <source>
        <dbReference type="EMBL" id="AKJ95619.1"/>
    </source>
</evidence>
<name>A0A0G3G5K9_9GAMM</name>
<sequence>MSLDKDAPYMDEAARLTAVEWPILEASDAVFADPDALVERSLRELARYAERDPGLSLRLILRANRSRRGLRQEVHAVGDAIAMLGLQNVHQEATAAPRVEDVVTQPQAYREMAAQSRLAAMIATEIAGERHDTEPGELALAALLNQLGLLALLVEGEPRLARLMEILELNALPDEASYTALGYATDDLSRAMAEQMELPELVQGTLRAVNAAHHRAFEVMVASAVAWQVFRGMDTARGDRDLALLAGLMGLTDKEAADRISAVIERFNADVAVYHREPLDPQIPGRVWLREPHRPRLALMPRVDLLEEGIGALEKEQNRELRVRRMLRVMQFGVGLNRVVFARLSRDGETLRAEHLVGTLHEPEFSHFVINRAALGPLAQVLDKDTPQWWDRKRIHEQMPPAVRKLTGGVDCLVARLCDGERVLGLVYADRRSRDLELTPFAFEGFRRVLAAASRPVEPR</sequence>
<dbReference type="STRING" id="106634.TVD_09730"/>
<organism evidence="2 3">
    <name type="scientific">Thioalkalivibrio versutus</name>
    <dbReference type="NCBI Taxonomy" id="106634"/>
    <lineage>
        <taxon>Bacteria</taxon>
        <taxon>Pseudomonadati</taxon>
        <taxon>Pseudomonadota</taxon>
        <taxon>Gammaproteobacteria</taxon>
        <taxon>Chromatiales</taxon>
        <taxon>Ectothiorhodospiraceae</taxon>
        <taxon>Thioalkalivibrio</taxon>
    </lineage>
</organism>
<dbReference type="Pfam" id="PF08668">
    <property type="entry name" value="HDOD"/>
    <property type="match status" value="1"/>
</dbReference>
<dbReference type="AlphaFoldDB" id="A0A0G3G5K9"/>
<dbReference type="EMBL" id="CP011367">
    <property type="protein sequence ID" value="AKJ95619.1"/>
    <property type="molecule type" value="Genomic_DNA"/>
</dbReference>
<reference evidence="2 3" key="1">
    <citation type="submission" date="2015-04" db="EMBL/GenBank/DDBJ databases">
        <title>Complete Sequence for the Genome of the Thioalkalivibrio versutus D301.</title>
        <authorList>
            <person name="Mu T."/>
            <person name="Zhou J."/>
            <person name="Xu X."/>
        </authorList>
    </citation>
    <scope>NUCLEOTIDE SEQUENCE [LARGE SCALE GENOMIC DNA]</scope>
    <source>
        <strain evidence="2 3">D301</strain>
    </source>
</reference>
<dbReference type="RefSeq" id="WP_018168547.1">
    <property type="nucleotide sequence ID" value="NZ_CP011367.1"/>
</dbReference>
<dbReference type="OrthoDB" id="9126875at2"/>
<protein>
    <submittedName>
        <fullName evidence="2">Signal transduction protein</fullName>
    </submittedName>
</protein>
<accession>A0A0G3G5K9</accession>
<dbReference type="PANTHER" id="PTHR33525:SF4">
    <property type="entry name" value="CYCLIC DI-GMP PHOSPHODIESTERASE CDGJ"/>
    <property type="match status" value="1"/>
</dbReference>
<dbReference type="SUPFAM" id="SSF109604">
    <property type="entry name" value="HD-domain/PDEase-like"/>
    <property type="match status" value="1"/>
</dbReference>
<proteinExistence type="predicted"/>
<dbReference type="PROSITE" id="PS51833">
    <property type="entry name" value="HDOD"/>
    <property type="match status" value="1"/>
</dbReference>
<dbReference type="PANTHER" id="PTHR33525">
    <property type="match status" value="1"/>
</dbReference>
<evidence type="ECO:0000259" key="1">
    <source>
        <dbReference type="PROSITE" id="PS51833"/>
    </source>
</evidence>
<dbReference type="InterPro" id="IPR013976">
    <property type="entry name" value="HDOD"/>
</dbReference>
<feature type="domain" description="HDOD" evidence="1">
    <location>
        <begin position="16"/>
        <end position="212"/>
    </location>
</feature>
<dbReference type="Gene3D" id="1.10.3210.10">
    <property type="entry name" value="Hypothetical protein af1432"/>
    <property type="match status" value="1"/>
</dbReference>
<dbReference type="KEGG" id="tvr:TVD_09730"/>
<gene>
    <name evidence="2" type="ORF">TVD_09730</name>
</gene>
<dbReference type="Proteomes" id="UP000064201">
    <property type="component" value="Chromosome"/>
</dbReference>
<dbReference type="InterPro" id="IPR052340">
    <property type="entry name" value="RNase_Y/CdgJ"/>
</dbReference>